<sequence length="225" mass="25375">MLKVKITKKLWHFTLELELKLDNRILVLWGHSGAGKTTFLHCLAGLRKPSSGVILLNDRTLYSSVDKVNIPTRLRNVGYLFQDYALFPHMTVKQNVMYGLKNHKSRHRTETPVNPLELLNSFGVGHLVDRYPSQLSGGEKQRVALARALTVQPELLLLDEPFSALDKKSKLKLRQELKDIHTLWQIPFILVSHDEEDAGFLGDRILTLNKGVPVAGPVAQLSADI</sequence>
<evidence type="ECO:0000313" key="5">
    <source>
        <dbReference type="EMBL" id="AGL01921.1"/>
    </source>
</evidence>
<dbReference type="InterPro" id="IPR003439">
    <property type="entry name" value="ABC_transporter-like_ATP-bd"/>
</dbReference>
<dbReference type="RefSeq" id="WP_006521649.1">
    <property type="nucleotide sequence ID" value="NC_021184.1"/>
</dbReference>
<dbReference type="GO" id="GO:0005524">
    <property type="term" value="F:ATP binding"/>
    <property type="evidence" value="ECO:0007669"/>
    <property type="project" value="UniProtKB-KW"/>
</dbReference>
<protein>
    <submittedName>
        <fullName evidence="5">ABC-type spermidine/putrescine transport system, ATPase component</fullName>
    </submittedName>
</protein>
<dbReference type="InterPro" id="IPR027417">
    <property type="entry name" value="P-loop_NTPase"/>
</dbReference>
<keyword evidence="2" id="KW-0547">Nucleotide-binding</keyword>
<evidence type="ECO:0000256" key="1">
    <source>
        <dbReference type="ARBA" id="ARBA00022448"/>
    </source>
</evidence>
<dbReference type="SUPFAM" id="SSF52540">
    <property type="entry name" value="P-loop containing nucleoside triphosphate hydrolases"/>
    <property type="match status" value="1"/>
</dbReference>
<dbReference type="InterPro" id="IPR003593">
    <property type="entry name" value="AAA+_ATPase"/>
</dbReference>
<proteinExistence type="predicted"/>
<evidence type="ECO:0000256" key="2">
    <source>
        <dbReference type="ARBA" id="ARBA00022741"/>
    </source>
</evidence>
<name>R4KQK6_9FIRM</name>
<dbReference type="SMART" id="SM00382">
    <property type="entry name" value="AAA"/>
    <property type="match status" value="1"/>
</dbReference>
<gene>
    <name evidence="5" type="ORF">Desgi_2514</name>
</gene>
<dbReference type="PROSITE" id="PS50893">
    <property type="entry name" value="ABC_TRANSPORTER_2"/>
    <property type="match status" value="1"/>
</dbReference>
<dbReference type="STRING" id="767817.Desgi_2514"/>
<dbReference type="PROSITE" id="PS00211">
    <property type="entry name" value="ABC_TRANSPORTER_1"/>
    <property type="match status" value="1"/>
</dbReference>
<dbReference type="PANTHER" id="PTHR42781">
    <property type="entry name" value="SPERMIDINE/PUTRESCINE IMPORT ATP-BINDING PROTEIN POTA"/>
    <property type="match status" value="1"/>
</dbReference>
<keyword evidence="1" id="KW-0813">Transport</keyword>
<dbReference type="Gene3D" id="3.40.50.300">
    <property type="entry name" value="P-loop containing nucleotide triphosphate hydrolases"/>
    <property type="match status" value="1"/>
</dbReference>
<evidence type="ECO:0000259" key="4">
    <source>
        <dbReference type="PROSITE" id="PS50893"/>
    </source>
</evidence>
<dbReference type="PANTHER" id="PTHR42781:SF4">
    <property type="entry name" value="SPERMIDINE_PUTRESCINE IMPORT ATP-BINDING PROTEIN POTA"/>
    <property type="match status" value="1"/>
</dbReference>
<evidence type="ECO:0000256" key="3">
    <source>
        <dbReference type="ARBA" id="ARBA00022840"/>
    </source>
</evidence>
<dbReference type="EMBL" id="CP003273">
    <property type="protein sequence ID" value="AGL01921.1"/>
    <property type="molecule type" value="Genomic_DNA"/>
</dbReference>
<reference evidence="5 6" key="1">
    <citation type="submission" date="2012-01" db="EMBL/GenBank/DDBJ databases">
        <title>Complete sequence of Desulfotomaculum gibsoniae DSM 7213.</title>
        <authorList>
            <consortium name="US DOE Joint Genome Institute"/>
            <person name="Lucas S."/>
            <person name="Han J."/>
            <person name="Lapidus A."/>
            <person name="Cheng J.-F."/>
            <person name="Goodwin L."/>
            <person name="Pitluck S."/>
            <person name="Peters L."/>
            <person name="Ovchinnikova G."/>
            <person name="Teshima H."/>
            <person name="Detter J.C."/>
            <person name="Han C."/>
            <person name="Tapia R."/>
            <person name="Land M."/>
            <person name="Hauser L."/>
            <person name="Kyrpides N."/>
            <person name="Ivanova N."/>
            <person name="Pagani I."/>
            <person name="Parshina S."/>
            <person name="Plugge C."/>
            <person name="Muyzer G."/>
            <person name="Kuever J."/>
            <person name="Ivanova A."/>
            <person name="Nazina T."/>
            <person name="Klenk H.-P."/>
            <person name="Brambilla E."/>
            <person name="Spring S."/>
            <person name="Stams A.F."/>
            <person name="Woyke T."/>
        </authorList>
    </citation>
    <scope>NUCLEOTIDE SEQUENCE [LARGE SCALE GENOMIC DNA]</scope>
    <source>
        <strain evidence="5 6">DSM 7213</strain>
    </source>
</reference>
<organism evidence="5 6">
    <name type="scientific">Desulfoscipio gibsoniae DSM 7213</name>
    <dbReference type="NCBI Taxonomy" id="767817"/>
    <lineage>
        <taxon>Bacteria</taxon>
        <taxon>Bacillati</taxon>
        <taxon>Bacillota</taxon>
        <taxon>Clostridia</taxon>
        <taxon>Eubacteriales</taxon>
        <taxon>Desulfallaceae</taxon>
        <taxon>Desulfoscipio</taxon>
    </lineage>
</organism>
<dbReference type="InterPro" id="IPR017871">
    <property type="entry name" value="ABC_transporter-like_CS"/>
</dbReference>
<dbReference type="GO" id="GO:0016887">
    <property type="term" value="F:ATP hydrolysis activity"/>
    <property type="evidence" value="ECO:0007669"/>
    <property type="project" value="InterPro"/>
</dbReference>
<dbReference type="Pfam" id="PF00005">
    <property type="entry name" value="ABC_tran"/>
    <property type="match status" value="1"/>
</dbReference>
<keyword evidence="3" id="KW-0067">ATP-binding</keyword>
<dbReference type="KEGG" id="dgi:Desgi_2514"/>
<feature type="domain" description="ABC transporter" evidence="4">
    <location>
        <begin position="1"/>
        <end position="225"/>
    </location>
</feature>
<evidence type="ECO:0000313" key="6">
    <source>
        <dbReference type="Proteomes" id="UP000013520"/>
    </source>
</evidence>
<dbReference type="HOGENOM" id="CLU_000604_1_22_9"/>
<dbReference type="AlphaFoldDB" id="R4KQK6"/>
<keyword evidence="6" id="KW-1185">Reference proteome</keyword>
<dbReference type="InterPro" id="IPR050093">
    <property type="entry name" value="ABC_SmlMolc_Importer"/>
</dbReference>
<dbReference type="eggNOG" id="COG3842">
    <property type="taxonomic scope" value="Bacteria"/>
</dbReference>
<accession>R4KQK6</accession>
<dbReference type="OrthoDB" id="9802264at2"/>
<dbReference type="Proteomes" id="UP000013520">
    <property type="component" value="Chromosome"/>
</dbReference>